<name>A0A1L9TH93_9EURO</name>
<sequence>MTCLSSCFDFGYPILILSMSCIISVIKCCILALDCLCLSLYRIFCSHASSANIV</sequence>
<dbReference type="EMBL" id="KV878586">
    <property type="protein sequence ID" value="OJJ58796.1"/>
    <property type="molecule type" value="Genomic_DNA"/>
</dbReference>
<keyword evidence="3" id="KW-1185">Reference proteome</keyword>
<organism evidence="2 3">
    <name type="scientific">Aspergillus sydowii CBS 593.65</name>
    <dbReference type="NCBI Taxonomy" id="1036612"/>
    <lineage>
        <taxon>Eukaryota</taxon>
        <taxon>Fungi</taxon>
        <taxon>Dikarya</taxon>
        <taxon>Ascomycota</taxon>
        <taxon>Pezizomycotina</taxon>
        <taxon>Eurotiomycetes</taxon>
        <taxon>Eurotiomycetidae</taxon>
        <taxon>Eurotiales</taxon>
        <taxon>Aspergillaceae</taxon>
        <taxon>Aspergillus</taxon>
        <taxon>Aspergillus subgen. Nidulantes</taxon>
    </lineage>
</organism>
<reference evidence="3" key="1">
    <citation type="journal article" date="2017" name="Genome Biol.">
        <title>Comparative genomics reveals high biological diversity and specific adaptations in the industrially and medically important fungal genus Aspergillus.</title>
        <authorList>
            <person name="de Vries R.P."/>
            <person name="Riley R."/>
            <person name="Wiebenga A."/>
            <person name="Aguilar-Osorio G."/>
            <person name="Amillis S."/>
            <person name="Uchima C.A."/>
            <person name="Anderluh G."/>
            <person name="Asadollahi M."/>
            <person name="Askin M."/>
            <person name="Barry K."/>
            <person name="Battaglia E."/>
            <person name="Bayram O."/>
            <person name="Benocci T."/>
            <person name="Braus-Stromeyer S.A."/>
            <person name="Caldana C."/>
            <person name="Canovas D."/>
            <person name="Cerqueira G.C."/>
            <person name="Chen F."/>
            <person name="Chen W."/>
            <person name="Choi C."/>
            <person name="Clum A."/>
            <person name="Dos Santos R.A."/>
            <person name="Damasio A.R."/>
            <person name="Diallinas G."/>
            <person name="Emri T."/>
            <person name="Fekete E."/>
            <person name="Flipphi M."/>
            <person name="Freyberg S."/>
            <person name="Gallo A."/>
            <person name="Gournas C."/>
            <person name="Habgood R."/>
            <person name="Hainaut M."/>
            <person name="Harispe M.L."/>
            <person name="Henrissat B."/>
            <person name="Hilden K.S."/>
            <person name="Hope R."/>
            <person name="Hossain A."/>
            <person name="Karabika E."/>
            <person name="Karaffa L."/>
            <person name="Karanyi Z."/>
            <person name="Krasevec N."/>
            <person name="Kuo A."/>
            <person name="Kusch H."/>
            <person name="LaButti K."/>
            <person name="Lagendijk E.L."/>
            <person name="Lapidus A."/>
            <person name="Levasseur A."/>
            <person name="Lindquist E."/>
            <person name="Lipzen A."/>
            <person name="Logrieco A.F."/>
            <person name="MacCabe A."/>
            <person name="Maekelae M.R."/>
            <person name="Malavazi I."/>
            <person name="Melin P."/>
            <person name="Meyer V."/>
            <person name="Mielnichuk N."/>
            <person name="Miskei M."/>
            <person name="Molnar A.P."/>
            <person name="Mule G."/>
            <person name="Ngan C.Y."/>
            <person name="Orejas M."/>
            <person name="Orosz E."/>
            <person name="Ouedraogo J.P."/>
            <person name="Overkamp K.M."/>
            <person name="Park H.-S."/>
            <person name="Perrone G."/>
            <person name="Piumi F."/>
            <person name="Punt P.J."/>
            <person name="Ram A.F."/>
            <person name="Ramon A."/>
            <person name="Rauscher S."/>
            <person name="Record E."/>
            <person name="Riano-Pachon D.M."/>
            <person name="Robert V."/>
            <person name="Roehrig J."/>
            <person name="Ruller R."/>
            <person name="Salamov A."/>
            <person name="Salih N.S."/>
            <person name="Samson R.A."/>
            <person name="Sandor E."/>
            <person name="Sanguinetti M."/>
            <person name="Schuetze T."/>
            <person name="Sepcic K."/>
            <person name="Shelest E."/>
            <person name="Sherlock G."/>
            <person name="Sophianopoulou V."/>
            <person name="Squina F.M."/>
            <person name="Sun H."/>
            <person name="Susca A."/>
            <person name="Todd R.B."/>
            <person name="Tsang A."/>
            <person name="Unkles S.E."/>
            <person name="van de Wiele N."/>
            <person name="van Rossen-Uffink D."/>
            <person name="Oliveira J.V."/>
            <person name="Vesth T.C."/>
            <person name="Visser J."/>
            <person name="Yu J.-H."/>
            <person name="Zhou M."/>
            <person name="Andersen M.R."/>
            <person name="Archer D.B."/>
            <person name="Baker S.E."/>
            <person name="Benoit I."/>
            <person name="Brakhage A.A."/>
            <person name="Braus G.H."/>
            <person name="Fischer R."/>
            <person name="Frisvad J.C."/>
            <person name="Goldman G.H."/>
            <person name="Houbraken J."/>
            <person name="Oakley B."/>
            <person name="Pocsi I."/>
            <person name="Scazzocchio C."/>
            <person name="Seiboth B."/>
            <person name="vanKuyk P.A."/>
            <person name="Wortman J."/>
            <person name="Dyer P.S."/>
            <person name="Grigoriev I.V."/>
        </authorList>
    </citation>
    <scope>NUCLEOTIDE SEQUENCE [LARGE SCALE GENOMIC DNA]</scope>
    <source>
        <strain evidence="3">CBS 593.65</strain>
    </source>
</reference>
<evidence type="ECO:0000256" key="1">
    <source>
        <dbReference type="SAM" id="Phobius"/>
    </source>
</evidence>
<dbReference type="AlphaFoldDB" id="A0A1L9TH93"/>
<protein>
    <submittedName>
        <fullName evidence="2">Uncharacterized protein</fullName>
    </submittedName>
</protein>
<dbReference type="Proteomes" id="UP000184356">
    <property type="component" value="Unassembled WGS sequence"/>
</dbReference>
<proteinExistence type="predicted"/>
<feature type="transmembrane region" description="Helical" evidence="1">
    <location>
        <begin position="12"/>
        <end position="33"/>
    </location>
</feature>
<accession>A0A1L9TH93</accession>
<keyword evidence="1" id="KW-0812">Transmembrane</keyword>
<keyword evidence="1" id="KW-0472">Membrane</keyword>
<dbReference type="RefSeq" id="XP_040702602.1">
    <property type="nucleotide sequence ID" value="XM_040853240.1"/>
</dbReference>
<dbReference type="GeneID" id="63769313"/>
<gene>
    <name evidence="2" type="ORF">ASPSYDRAFT_974359</name>
</gene>
<keyword evidence="1" id="KW-1133">Transmembrane helix</keyword>
<dbReference type="VEuPathDB" id="FungiDB:ASPSYDRAFT_974359"/>
<evidence type="ECO:0000313" key="2">
    <source>
        <dbReference type="EMBL" id="OJJ58796.1"/>
    </source>
</evidence>
<evidence type="ECO:0000313" key="3">
    <source>
        <dbReference type="Proteomes" id="UP000184356"/>
    </source>
</evidence>